<reference evidence="1" key="2">
    <citation type="submission" date="2020-09" db="EMBL/GenBank/DDBJ databases">
        <authorList>
            <person name="Sun Q."/>
            <person name="Kim S."/>
        </authorList>
    </citation>
    <scope>NUCLEOTIDE SEQUENCE</scope>
    <source>
        <strain evidence="1">KCTC 32337</strain>
    </source>
</reference>
<dbReference type="Gene3D" id="3.40.570.10">
    <property type="entry name" value="Extracellular Endonuclease, subunit A"/>
    <property type="match status" value="1"/>
</dbReference>
<protein>
    <submittedName>
        <fullName evidence="1">Uncharacterized protein</fullName>
    </submittedName>
</protein>
<dbReference type="RefSeq" id="WP_041248289.1">
    <property type="nucleotide sequence ID" value="NZ_BMZC01000032.1"/>
</dbReference>
<dbReference type="EMBL" id="BMZC01000032">
    <property type="protein sequence ID" value="GGZ84687.1"/>
    <property type="molecule type" value="Genomic_DNA"/>
</dbReference>
<reference evidence="1" key="1">
    <citation type="journal article" date="2014" name="Int. J. Syst. Evol. Microbiol.">
        <title>Complete genome sequence of Corynebacterium casei LMG S-19264T (=DSM 44701T), isolated from a smear-ripened cheese.</title>
        <authorList>
            <consortium name="US DOE Joint Genome Institute (JGI-PGF)"/>
            <person name="Walter F."/>
            <person name="Albersmeier A."/>
            <person name="Kalinowski J."/>
            <person name="Ruckert C."/>
        </authorList>
    </citation>
    <scope>NUCLEOTIDE SEQUENCE</scope>
    <source>
        <strain evidence="1">KCTC 32337</strain>
    </source>
</reference>
<dbReference type="InterPro" id="IPR044929">
    <property type="entry name" value="DNA/RNA_non-sp_Endonuclease_sf"/>
</dbReference>
<comment type="caution">
    <text evidence="1">The sequence shown here is derived from an EMBL/GenBank/DDBJ whole genome shotgun (WGS) entry which is preliminary data.</text>
</comment>
<dbReference type="AlphaFoldDB" id="A0A8H9LYT2"/>
<organism evidence="1 2">
    <name type="scientific">Paraglaciecola chathamensis</name>
    <dbReference type="NCBI Taxonomy" id="368405"/>
    <lineage>
        <taxon>Bacteria</taxon>
        <taxon>Pseudomonadati</taxon>
        <taxon>Pseudomonadota</taxon>
        <taxon>Gammaproteobacteria</taxon>
        <taxon>Alteromonadales</taxon>
        <taxon>Alteromonadaceae</taxon>
        <taxon>Paraglaciecola</taxon>
    </lineage>
</organism>
<sequence length="65" mass="7415">MAYAHDLRTSLWTGYHLTAEDRAAVKGKDRVNCFRPDPRIEIDGPVLADYKEPVLTVSTWPTTRI</sequence>
<name>A0A8H9LYT2_9ALTE</name>
<dbReference type="Proteomes" id="UP000622604">
    <property type="component" value="Unassembled WGS sequence"/>
</dbReference>
<gene>
    <name evidence="1" type="ORF">GCM10011274_47540</name>
</gene>
<dbReference type="SUPFAM" id="SSF54060">
    <property type="entry name" value="His-Me finger endonucleases"/>
    <property type="match status" value="1"/>
</dbReference>
<proteinExistence type="predicted"/>
<dbReference type="InterPro" id="IPR044925">
    <property type="entry name" value="His-Me_finger_sf"/>
</dbReference>
<accession>A0A8H9LYT2</accession>
<evidence type="ECO:0000313" key="2">
    <source>
        <dbReference type="Proteomes" id="UP000622604"/>
    </source>
</evidence>
<evidence type="ECO:0000313" key="1">
    <source>
        <dbReference type="EMBL" id="GGZ84687.1"/>
    </source>
</evidence>